<dbReference type="InterPro" id="IPR007891">
    <property type="entry name" value="CHASE3"/>
</dbReference>
<keyword evidence="5" id="KW-0812">Transmembrane</keyword>
<proteinExistence type="inferred from homology"/>
<evidence type="ECO:0000256" key="4">
    <source>
        <dbReference type="PROSITE-ProRule" id="PRU00284"/>
    </source>
</evidence>
<dbReference type="FunFam" id="1.10.287.950:FF:000001">
    <property type="entry name" value="Methyl-accepting chemotaxis sensory transducer"/>
    <property type="match status" value="1"/>
</dbReference>
<evidence type="ECO:0000259" key="7">
    <source>
        <dbReference type="PROSITE" id="PS50885"/>
    </source>
</evidence>
<evidence type="ECO:0000259" key="6">
    <source>
        <dbReference type="PROSITE" id="PS50111"/>
    </source>
</evidence>
<comment type="subcellular location">
    <subcellularLocation>
        <location evidence="1">Membrane</location>
    </subcellularLocation>
</comment>
<keyword evidence="5" id="KW-1133">Transmembrane helix</keyword>
<feature type="domain" description="HAMP" evidence="7">
    <location>
        <begin position="212"/>
        <end position="265"/>
    </location>
</feature>
<dbReference type="PANTHER" id="PTHR43531:SF11">
    <property type="entry name" value="METHYL-ACCEPTING CHEMOTAXIS PROTEIN 3"/>
    <property type="match status" value="1"/>
</dbReference>
<gene>
    <name evidence="8" type="ORF">GOZ95_22810</name>
</gene>
<evidence type="ECO:0000256" key="1">
    <source>
        <dbReference type="ARBA" id="ARBA00004370"/>
    </source>
</evidence>
<dbReference type="RefSeq" id="WP_156551222.1">
    <property type="nucleotide sequence ID" value="NZ_JABAEJ010000013.1"/>
</dbReference>
<dbReference type="GO" id="GO:0016020">
    <property type="term" value="C:membrane"/>
    <property type="evidence" value="ECO:0007669"/>
    <property type="project" value="UniProtKB-SubCell"/>
</dbReference>
<dbReference type="AlphaFoldDB" id="A0AAE4WHE4"/>
<dbReference type="PANTHER" id="PTHR43531">
    <property type="entry name" value="PROTEIN ICFG"/>
    <property type="match status" value="1"/>
</dbReference>
<dbReference type="CDD" id="cd19410">
    <property type="entry name" value="HK9-like_sensor"/>
    <property type="match status" value="1"/>
</dbReference>
<dbReference type="EMBL" id="WPHM01000015">
    <property type="protein sequence ID" value="MUZ60259.1"/>
    <property type="molecule type" value="Genomic_DNA"/>
</dbReference>
<evidence type="ECO:0000313" key="9">
    <source>
        <dbReference type="Proteomes" id="UP000436692"/>
    </source>
</evidence>
<name>A0AAE4WHE4_AGRVI</name>
<dbReference type="Gene3D" id="1.10.8.500">
    <property type="entry name" value="HAMP domain in histidine kinase"/>
    <property type="match status" value="1"/>
</dbReference>
<dbReference type="SMART" id="SM00283">
    <property type="entry name" value="MA"/>
    <property type="match status" value="1"/>
</dbReference>
<dbReference type="CDD" id="cd06225">
    <property type="entry name" value="HAMP"/>
    <property type="match status" value="1"/>
</dbReference>
<evidence type="ECO:0000256" key="2">
    <source>
        <dbReference type="ARBA" id="ARBA00022500"/>
    </source>
</evidence>
<comment type="similarity">
    <text evidence="3">Belongs to the methyl-accepting chemotaxis (MCP) protein family.</text>
</comment>
<dbReference type="GO" id="GO:0006935">
    <property type="term" value="P:chemotaxis"/>
    <property type="evidence" value="ECO:0007669"/>
    <property type="project" value="UniProtKB-KW"/>
</dbReference>
<dbReference type="Pfam" id="PF00015">
    <property type="entry name" value="MCPsignal"/>
    <property type="match status" value="1"/>
</dbReference>
<dbReference type="GO" id="GO:0007165">
    <property type="term" value="P:signal transduction"/>
    <property type="evidence" value="ECO:0007669"/>
    <property type="project" value="UniProtKB-KW"/>
</dbReference>
<reference evidence="8 9" key="1">
    <citation type="submission" date="2019-12" db="EMBL/GenBank/DDBJ databases">
        <title>Whole-genome sequencing of Allorhizobium vitis.</title>
        <authorList>
            <person name="Gan H.M."/>
            <person name="Szegedi E."/>
            <person name="Burr T."/>
            <person name="Savka M.A."/>
        </authorList>
    </citation>
    <scope>NUCLEOTIDE SEQUENCE [LARGE SCALE GENOMIC DNA]</scope>
    <source>
        <strain evidence="8 9">CG989</strain>
    </source>
</reference>
<accession>A0AAE4WHE4</accession>
<dbReference type="PROSITE" id="PS50885">
    <property type="entry name" value="HAMP"/>
    <property type="match status" value="2"/>
</dbReference>
<feature type="domain" description="Methyl-accepting transducer" evidence="6">
    <location>
        <begin position="350"/>
        <end position="579"/>
    </location>
</feature>
<dbReference type="PROSITE" id="PS50111">
    <property type="entry name" value="CHEMOTAXIS_TRANSDUC_2"/>
    <property type="match status" value="1"/>
</dbReference>
<dbReference type="SUPFAM" id="SSF58104">
    <property type="entry name" value="Methyl-accepting chemotaxis protein (MCP) signaling domain"/>
    <property type="match status" value="1"/>
</dbReference>
<dbReference type="Gene3D" id="1.10.287.950">
    <property type="entry name" value="Methyl-accepting chemotaxis protein"/>
    <property type="match status" value="1"/>
</dbReference>
<protein>
    <submittedName>
        <fullName evidence="8">HAMP domain-containing protein</fullName>
    </submittedName>
</protein>
<dbReference type="InterPro" id="IPR003660">
    <property type="entry name" value="HAMP_dom"/>
</dbReference>
<dbReference type="CDD" id="cd11386">
    <property type="entry name" value="MCP_signal"/>
    <property type="match status" value="1"/>
</dbReference>
<dbReference type="InterPro" id="IPR051310">
    <property type="entry name" value="MCP_chemotaxis"/>
</dbReference>
<dbReference type="Proteomes" id="UP000436692">
    <property type="component" value="Unassembled WGS sequence"/>
</dbReference>
<keyword evidence="4" id="KW-0807">Transducer</keyword>
<comment type="caution">
    <text evidence="8">The sequence shown here is derived from an EMBL/GenBank/DDBJ whole genome shotgun (WGS) entry which is preliminary data.</text>
</comment>
<keyword evidence="5" id="KW-0472">Membrane</keyword>
<dbReference type="Pfam" id="PF05227">
    <property type="entry name" value="CHASE3"/>
    <property type="match status" value="1"/>
</dbReference>
<feature type="domain" description="HAMP" evidence="7">
    <location>
        <begin position="293"/>
        <end position="345"/>
    </location>
</feature>
<evidence type="ECO:0000313" key="8">
    <source>
        <dbReference type="EMBL" id="MUZ60259.1"/>
    </source>
</evidence>
<sequence>MFAFNNFKILTKISLAFTLLVILSIAICVINITGLNSQNRAVAMTEHTYRVLSTLDAISQAMVDQETGLRGYLISGTEAFLAPQKAGQAAYRKALASVRTLTSDNPVQQKRLDDLDGFASTWTNDVLTKEVALVQNPSTREQALAMESAGAGKTAMDAIRSKVAEMAAEERDLLQKRNNETNAAAQSTSLSNYITSGLTISLSILALWAIFVAVIKPIRNINLSMNKLANGDRDSTIPHAERGDEIGEMAGAVEVFRQNAIERVRLEQETEANRSISERERIERDKQKAQEAADVQFAVDNIATGLAALSDGDVSYRISQPFTPALDGVRNDFNLSAEKLKSALSRVAQNAHGIGAGTNEIRSAADDLAKRTEQQAAAVEETAAALEQITTAVTDSTKRAQEAGNLVARTKAGAEHSGEVVRKAVIAMERIEKSSGEISNIIGVIDEIAFQTNLLALNAGVEAARAGEAGKGFAVVAQEVRELAQRSANAAKEIKALINTSNQQVEEGVQLVGDTGKALETIVAEVQEINRHVSAIVDAAQEQSSGLQQINTAVNQMDQDTQKNAAMVEETTAASHSLAKEVTSLNDLLAQFKLSDTQYQISSPRPASVGDKPTTSPVRALGRKIASAFAGNAAVDNSKSDWEEF</sequence>
<keyword evidence="2" id="KW-0145">Chemotaxis</keyword>
<evidence type="ECO:0000256" key="5">
    <source>
        <dbReference type="SAM" id="Phobius"/>
    </source>
</evidence>
<dbReference type="Pfam" id="PF00672">
    <property type="entry name" value="HAMP"/>
    <property type="match status" value="1"/>
</dbReference>
<feature type="transmembrane region" description="Helical" evidence="5">
    <location>
        <begin position="193"/>
        <end position="215"/>
    </location>
</feature>
<dbReference type="InterPro" id="IPR004089">
    <property type="entry name" value="MCPsignal_dom"/>
</dbReference>
<organism evidence="8 9">
    <name type="scientific">Agrobacterium vitis</name>
    <name type="common">Rhizobium vitis</name>
    <dbReference type="NCBI Taxonomy" id="373"/>
    <lineage>
        <taxon>Bacteria</taxon>
        <taxon>Pseudomonadati</taxon>
        <taxon>Pseudomonadota</taxon>
        <taxon>Alphaproteobacteria</taxon>
        <taxon>Hyphomicrobiales</taxon>
        <taxon>Rhizobiaceae</taxon>
        <taxon>Rhizobium/Agrobacterium group</taxon>
        <taxon>Agrobacterium</taxon>
    </lineage>
</organism>
<dbReference type="SMART" id="SM00304">
    <property type="entry name" value="HAMP"/>
    <property type="match status" value="2"/>
</dbReference>
<evidence type="ECO:0000256" key="3">
    <source>
        <dbReference type="ARBA" id="ARBA00029447"/>
    </source>
</evidence>